<evidence type="ECO:0000256" key="1">
    <source>
        <dbReference type="SAM" id="Coils"/>
    </source>
</evidence>
<accession>A0A061SQ67</accession>
<dbReference type="InterPro" id="IPR009057">
    <property type="entry name" value="Homeodomain-like_sf"/>
</dbReference>
<dbReference type="SUPFAM" id="SSF46689">
    <property type="entry name" value="Homeodomain-like"/>
    <property type="match status" value="1"/>
</dbReference>
<organism evidence="2 3">
    <name type="scientific">Sulfitobacter mediterraneus</name>
    <dbReference type="NCBI Taxonomy" id="83219"/>
    <lineage>
        <taxon>Bacteria</taxon>
        <taxon>Pseudomonadati</taxon>
        <taxon>Pseudomonadota</taxon>
        <taxon>Alphaproteobacteria</taxon>
        <taxon>Rhodobacterales</taxon>
        <taxon>Roseobacteraceae</taxon>
        <taxon>Sulfitobacter</taxon>
    </lineage>
</organism>
<dbReference type="GO" id="GO:0006313">
    <property type="term" value="P:DNA transposition"/>
    <property type="evidence" value="ECO:0007669"/>
    <property type="project" value="InterPro"/>
</dbReference>
<proteinExistence type="predicted"/>
<gene>
    <name evidence="2" type="ORF">PM02_19710</name>
</gene>
<protein>
    <submittedName>
        <fullName evidence="2">Transposase</fullName>
    </submittedName>
</protein>
<keyword evidence="1" id="KW-0175">Coiled coil</keyword>
<feature type="coiled-coil region" evidence="1">
    <location>
        <begin position="68"/>
        <end position="98"/>
    </location>
</feature>
<evidence type="ECO:0000313" key="3">
    <source>
        <dbReference type="Proteomes" id="UP000027337"/>
    </source>
</evidence>
<reference evidence="2 3" key="1">
    <citation type="journal article" date="2014" name="Genome Announc.">
        <title>Draft Genome Sequences of Two Isolates of the Roseobacter Group, Sulfitobacter sp. Strains 3SOLIMAR09 and 1FIGIMAR09, from Harbors of Mallorca Island (Mediterranean Sea).</title>
        <authorList>
            <person name="Mas-Llado M."/>
            <person name="Pina-Villalonga J.M."/>
            <person name="Brunet-Galmes I."/>
            <person name="Nogales B."/>
            <person name="Bosch R."/>
        </authorList>
    </citation>
    <scope>NUCLEOTIDE SEQUENCE [LARGE SCALE GENOMIC DNA]</scope>
    <source>
        <strain evidence="2 3">1FIGIMAR09</strain>
    </source>
</reference>
<dbReference type="GO" id="GO:0003677">
    <property type="term" value="F:DNA binding"/>
    <property type="evidence" value="ECO:0007669"/>
    <property type="project" value="InterPro"/>
</dbReference>
<dbReference type="EMBL" id="JEMU01000050">
    <property type="protein sequence ID" value="KAJ01405.1"/>
    <property type="molecule type" value="Genomic_DNA"/>
</dbReference>
<dbReference type="Proteomes" id="UP000027337">
    <property type="component" value="Unassembled WGS sequence"/>
</dbReference>
<dbReference type="InterPro" id="IPR002514">
    <property type="entry name" value="Transposase_8"/>
</dbReference>
<comment type="caution">
    <text evidence="2">The sequence shown here is derived from an EMBL/GenBank/DDBJ whole genome shotgun (WGS) entry which is preliminary data.</text>
</comment>
<evidence type="ECO:0000313" key="2">
    <source>
        <dbReference type="EMBL" id="KAJ01405.1"/>
    </source>
</evidence>
<keyword evidence="3" id="KW-1185">Reference proteome</keyword>
<dbReference type="AlphaFoldDB" id="A0A061SQ67"/>
<name>A0A061SQ67_9RHOB</name>
<dbReference type="Gene3D" id="1.10.10.10">
    <property type="entry name" value="Winged helix-like DNA-binding domain superfamily/Winged helix DNA-binding domain"/>
    <property type="match status" value="1"/>
</dbReference>
<dbReference type="eggNOG" id="COG2963">
    <property type="taxonomic scope" value="Bacteria"/>
</dbReference>
<dbReference type="Pfam" id="PF01527">
    <property type="entry name" value="HTH_Tnp_1"/>
    <property type="match status" value="1"/>
</dbReference>
<sequence>MEKKNFGKRYPDELRARAVRMVLDHESEYRSRSAAISSVAQKVGCSRDSLRIWIKQHETDSGLRGGMTTAERDRIKELERENRQLRQANEILKKASAYFAQAELDRPFRK</sequence>
<dbReference type="GO" id="GO:0004803">
    <property type="term" value="F:transposase activity"/>
    <property type="evidence" value="ECO:0007669"/>
    <property type="project" value="InterPro"/>
</dbReference>
<dbReference type="InterPro" id="IPR036388">
    <property type="entry name" value="WH-like_DNA-bd_sf"/>
</dbReference>